<dbReference type="AlphaFoldDB" id="A0AAF0U1C6"/>
<reference evidence="2" key="1">
    <citation type="submission" date="2023-08" db="EMBL/GenBank/DDBJ databases">
        <title>A de novo genome assembly of Solanum verrucosum Schlechtendal, a Mexican diploid species geographically isolated from the other diploid A-genome species in potato relatives.</title>
        <authorList>
            <person name="Hosaka K."/>
        </authorList>
    </citation>
    <scope>NUCLEOTIDE SEQUENCE</scope>
    <source>
        <tissue evidence="2">Young leaves</tissue>
    </source>
</reference>
<feature type="region of interest" description="Disordered" evidence="1">
    <location>
        <begin position="51"/>
        <end position="114"/>
    </location>
</feature>
<evidence type="ECO:0000313" key="2">
    <source>
        <dbReference type="EMBL" id="WMV37452.1"/>
    </source>
</evidence>
<feature type="region of interest" description="Disordered" evidence="1">
    <location>
        <begin position="128"/>
        <end position="164"/>
    </location>
</feature>
<accession>A0AAF0U1C6</accession>
<feature type="compositionally biased region" description="Low complexity" evidence="1">
    <location>
        <begin position="128"/>
        <end position="147"/>
    </location>
</feature>
<evidence type="ECO:0000313" key="3">
    <source>
        <dbReference type="Proteomes" id="UP001234989"/>
    </source>
</evidence>
<feature type="compositionally biased region" description="Polar residues" evidence="1">
    <location>
        <begin position="97"/>
        <end position="110"/>
    </location>
</feature>
<feature type="compositionally biased region" description="Polar residues" evidence="1">
    <location>
        <begin position="149"/>
        <end position="164"/>
    </location>
</feature>
<dbReference type="EMBL" id="CP133618">
    <property type="protein sequence ID" value="WMV37452.1"/>
    <property type="molecule type" value="Genomic_DNA"/>
</dbReference>
<evidence type="ECO:0000256" key="1">
    <source>
        <dbReference type="SAM" id="MobiDB-lite"/>
    </source>
</evidence>
<sequence>MILPTDEEMIRCFVRCLRTQLRVETYSLVTAGYSFLDIVDHTHSIEQFHREAQGGNDKRALHEGSYNGPHYRFGDYQGRPQQQFQQGKASRPVEASLQASGDDQHQQGASIQGDPPYIAIQRVRDVALAASSQTSSSHSAGQSTRASDVGTTSHSGQYFVGQSS</sequence>
<proteinExistence type="predicted"/>
<name>A0AAF0U1C6_SOLVR</name>
<protein>
    <submittedName>
        <fullName evidence="2">Uncharacterized protein</fullName>
    </submittedName>
</protein>
<organism evidence="2 3">
    <name type="scientific">Solanum verrucosum</name>
    <dbReference type="NCBI Taxonomy" id="315347"/>
    <lineage>
        <taxon>Eukaryota</taxon>
        <taxon>Viridiplantae</taxon>
        <taxon>Streptophyta</taxon>
        <taxon>Embryophyta</taxon>
        <taxon>Tracheophyta</taxon>
        <taxon>Spermatophyta</taxon>
        <taxon>Magnoliopsida</taxon>
        <taxon>eudicotyledons</taxon>
        <taxon>Gunneridae</taxon>
        <taxon>Pentapetalae</taxon>
        <taxon>asterids</taxon>
        <taxon>lamiids</taxon>
        <taxon>Solanales</taxon>
        <taxon>Solanaceae</taxon>
        <taxon>Solanoideae</taxon>
        <taxon>Solaneae</taxon>
        <taxon>Solanum</taxon>
    </lineage>
</organism>
<dbReference type="Proteomes" id="UP001234989">
    <property type="component" value="Chromosome 7"/>
</dbReference>
<gene>
    <name evidence="2" type="ORF">MTR67_030837</name>
</gene>
<keyword evidence="3" id="KW-1185">Reference proteome</keyword>
<feature type="compositionally biased region" description="Basic and acidic residues" evidence="1">
    <location>
        <begin position="51"/>
        <end position="62"/>
    </location>
</feature>